<keyword evidence="6" id="KW-0511">Multifunctional enzyme</keyword>
<dbReference type="SMART" id="SM00823">
    <property type="entry name" value="PKS_PP"/>
    <property type="match status" value="1"/>
</dbReference>
<dbReference type="RefSeq" id="XP_060407619.1">
    <property type="nucleotide sequence ID" value="XM_060564349.1"/>
</dbReference>
<dbReference type="CDD" id="cd02440">
    <property type="entry name" value="AdoMet_MTases"/>
    <property type="match status" value="1"/>
</dbReference>
<dbReference type="SUPFAM" id="SSF51735">
    <property type="entry name" value="NAD(P)-binding Rossmann-fold domains"/>
    <property type="match status" value="2"/>
</dbReference>
<evidence type="ECO:0000256" key="3">
    <source>
        <dbReference type="ARBA" id="ARBA00022679"/>
    </source>
</evidence>
<sequence>MAPYMESLTDLPVSGITYQSYKIKTDVLFDSKADGQPILPASDALKAEPIAVCGMALRLPGGISTPEQFWQFLVDKKDARGLIPQTRFNASSYYSEAAKPGHIKTQYGYFLDESVDLAALDTTFFRMPKSEVERADPQQRLLLELTRECLESAGETAYRGKTIGTFVGCFGEDWLETLTKDSEVVGQYKITGYGDFMLSNRLAYEYDLKGPSMTIRTGCSSALIGLHEACMSIHHGQCNAALVAGSNLIMAPGLYVSMSEQGVLSPNGSCRTFDAGADGYARGEAVNVVYVKRLSDALRDGNPIRAVIRGTSSNADGRTPSLTIPSFESHEAMIRQAYRMAAISEQHIADTGFVECHGTGTAAGDPIETTAISKVFGDAGVYIGSCKPNIGHSEGASGITSLIKSILALEHRTIPPNIKFDTPNPNIPFEKNNLKVPVTPTPWPQDRSERVSVNSFGIGGANAHVVVESAASFLGHLPRLSVAEHSAVPVGKAHLMVYSANTADSLRRQVVNNQRYISQHPDSLDDVSYTLGARRSHLPHRAFSVMQDGADLNTSPLGKTPNSPADLALVFTGQGAQWPQMGAELLKTNRVFAQSMRKMDKILSTLPDGPSWTIVEELLKPAETSGLHEAYLSQPVCTAMQIALVDALRETAGINPFGVVGHSSGEMAAAYIAGRLTANEAIVAAYYRGVVSSEVAQSGAMAAIGMGRAETLPFLKPGVGVACENSPSSVTISGDSDLVEEVLSQIRKAKPDVLARRLKVEKAYHSHHMREVGSRYLSLTSPYIDSSKSLDPAGPYLFSSVTGSRLSQEIPTDAEYWKENLESPVLFDAAVTALIAEHKSQTSYPLVFLEVGPHSALAGPLRQILAQEGINLSYASCLVRSKNSTESFLTAIGQLWQQGVDIDFERLINPNGTARVVPDLPAYSWQHDHSLLFSSRISDAWRFRKFAKHEVLGVRVAESSENEPVFRNVLALDHVPWIRDHNIKGDVIFPCAGYVGMVGEAARQLCGGGTFAGFAMRNVVIDMAMVLVENKSAEIITSLRRERLTDSLDSHWWDFTITSHNGSAWSKHCSGQVRPLESNDRSPREVKPELPRMVGSEKWYQALRNVGANYGPYFQGLANVTCSPTEHQSSGTATHTVQDGSYYPVHPTKFDFFLQLFSVAAMKGVGHRLDKMNVPTFIEELEIYDCDSQIQMEVRATQTPRGLLCGGGEGFADGGSVAFIVKGVKLSPLENDVSEEDADPHAGARVFWQPAVDFSKMSDFIKPHPEQGSLKLAHELTLSCIKKAVQSLAGVETAHPHLAKFHDWLRGQQIPTGITDTDSAFADASQMGPFSSFVVALKIVLDNLLPLFRGEVEPLEVLMPNDVLTEVYNSLNITDREPLFRALGHSKPNLRVLEIGAGTGGTTNKILGWLRGPTGASLYSEYTYTDISAGFFSAAKERFQGNPNMSFKALDISKDPIDQGFEAGSYDLVVAANVLHATPSLKETLTNVRTLLHPDGRLYMEELSYNALPLNFIMGVLPGWWLGADDGRPDQPHISLERWEVELSNAGFDGLEDAAFDSEQPTNLLAFMTARPSRGILPPRSITILHNAESLNVAREVQEALYQAEMKAVTLHDISEGVPPAMEEVVSVVDLQAPFFENISADTFDVFRSLVIEASKQQAGIFWITRSSQVGCADPRWAETIGAARSIRSELSLDFATCELEQVNDASIREMTAVLKQFQQRHHVGSSTPEYEYSIVDGTVNISRLYPVSVNDELRAKAPGTKKVDHGLQIGRYGRLSTLHWAPRKPKVLQGDEVVVEAKAVGMNFRDVLVAMGIVDSNTSSPGLEAAGIIRQTGPDTNELAEGDRVFVFGGGCFSTGIVISEKLCVKIPDALSFEDAATMPCVFATVIHGLLDIARLSKGDSVLIHSACGGVGLAAIQICKMAGAEIYCTVGSDEKVQHLEEFCGIHRDRIFNSRDASFLPDVLEATEGRGVDIVLNSLSGDLLHASWNCVAEFGKMIEIGKRDLIGNGKLALNVFVLNRSYHGVDLGHLIEVKPQEGNRLLKRVVELYEKGHIGPVSPIKVFGAVAVEECFRYMQKGQHIGKIVMSMDGLLHDTQSSSSPAFKPSFDSDASYMLVGGLGGLGRLVSNWMAENGARHLVYLSRSCGDTRKKGRFLDELEAQGCSVVTVGGSVSSLADVERAIGAATRPIRGVINMSMVLRDQSISKMTHEEWTAAVTPKVQGTWNLHNACRNVGLDLDFFLLFSSISGVVGQRGQANYAAANTFLDAFVQYRQSLGMKASVVDIGAMTDYGYLADNPLLMERLAGQGYFGIKIPQLLDALALVIKPRALEGEESTRPAFVNDKQLVLGHRSLTPLSDAANRVIWKEDRRMAFYFNCDGDKKTASTNDSSDRGVLASFLKSAGTDPGVLSLADSVAFVARQIAAQLFRLLLKPAENEQDIDVSMSLQDAGLDSLVAVEMRSWWKGTFGFDISVLEMLGMGSVAALGERAVRGLKESMGEAGEVRDEGGEKHDTEGYLKLKMP</sequence>
<evidence type="ECO:0000256" key="6">
    <source>
        <dbReference type="ARBA" id="ARBA00023268"/>
    </source>
</evidence>
<keyword evidence="5" id="KW-0560">Oxidoreductase</keyword>
<dbReference type="Gene3D" id="3.40.50.150">
    <property type="entry name" value="Vaccinia Virus protein VP39"/>
    <property type="match status" value="1"/>
</dbReference>
<dbReference type="InterPro" id="IPR016035">
    <property type="entry name" value="Acyl_Trfase/lysoPLipase"/>
</dbReference>
<dbReference type="Gene3D" id="3.90.180.10">
    <property type="entry name" value="Medium-chain alcohol dehydrogenases, catalytic domain"/>
    <property type="match status" value="1"/>
</dbReference>
<dbReference type="GO" id="GO:0044550">
    <property type="term" value="P:secondary metabolite biosynthetic process"/>
    <property type="evidence" value="ECO:0007669"/>
    <property type="project" value="TreeGrafter"/>
</dbReference>
<feature type="region of interest" description="C-terminal hotdog fold" evidence="8">
    <location>
        <begin position="1091"/>
        <end position="1235"/>
    </location>
</feature>
<evidence type="ECO:0000259" key="9">
    <source>
        <dbReference type="PROSITE" id="PS50075"/>
    </source>
</evidence>
<dbReference type="InterPro" id="IPR013154">
    <property type="entry name" value="ADH-like_N"/>
</dbReference>
<dbReference type="InterPro" id="IPR001227">
    <property type="entry name" value="Ac_transferase_dom_sf"/>
</dbReference>
<keyword evidence="2" id="KW-0597">Phosphoprotein</keyword>
<dbReference type="Pfam" id="PF13602">
    <property type="entry name" value="ADH_zinc_N_2"/>
    <property type="match status" value="1"/>
</dbReference>
<dbReference type="PROSITE" id="PS52004">
    <property type="entry name" value="KS3_2"/>
    <property type="match status" value="1"/>
</dbReference>
<dbReference type="InterPro" id="IPR011032">
    <property type="entry name" value="GroES-like_sf"/>
</dbReference>
<dbReference type="Pfam" id="PF08240">
    <property type="entry name" value="ADH_N"/>
    <property type="match status" value="1"/>
</dbReference>
<organism evidence="12 13">
    <name type="scientific">Colletotrichum navitas</name>
    <dbReference type="NCBI Taxonomy" id="681940"/>
    <lineage>
        <taxon>Eukaryota</taxon>
        <taxon>Fungi</taxon>
        <taxon>Dikarya</taxon>
        <taxon>Ascomycota</taxon>
        <taxon>Pezizomycotina</taxon>
        <taxon>Sordariomycetes</taxon>
        <taxon>Hypocreomycetidae</taxon>
        <taxon>Glomerellales</taxon>
        <taxon>Glomerellaceae</taxon>
        <taxon>Colletotrichum</taxon>
        <taxon>Colletotrichum graminicola species complex</taxon>
    </lineage>
</organism>
<feature type="active site" description="Proton acceptor; for dehydratase activity" evidence="8">
    <location>
        <position position="981"/>
    </location>
</feature>
<dbReference type="Pfam" id="PF08242">
    <property type="entry name" value="Methyltransf_12"/>
    <property type="match status" value="1"/>
</dbReference>
<dbReference type="SUPFAM" id="SSF47336">
    <property type="entry name" value="ACP-like"/>
    <property type="match status" value="1"/>
</dbReference>
<evidence type="ECO:0000256" key="1">
    <source>
        <dbReference type="ARBA" id="ARBA00022450"/>
    </source>
</evidence>
<dbReference type="InterPro" id="IPR014031">
    <property type="entry name" value="Ketoacyl_synth_C"/>
</dbReference>
<dbReference type="InterPro" id="IPR014030">
    <property type="entry name" value="Ketoacyl_synth_N"/>
</dbReference>
<dbReference type="Gene3D" id="3.40.50.720">
    <property type="entry name" value="NAD(P)-binding Rossmann-like Domain"/>
    <property type="match status" value="2"/>
</dbReference>
<dbReference type="Pfam" id="PF14765">
    <property type="entry name" value="PS-DH"/>
    <property type="match status" value="1"/>
</dbReference>
<dbReference type="Pfam" id="PF16197">
    <property type="entry name" value="KAsynt_C_assoc"/>
    <property type="match status" value="1"/>
</dbReference>
<dbReference type="InterPro" id="IPR036291">
    <property type="entry name" value="NAD(P)-bd_dom_sf"/>
</dbReference>
<keyword evidence="1" id="KW-0596">Phosphopantetheine</keyword>
<evidence type="ECO:0000256" key="8">
    <source>
        <dbReference type="PROSITE-ProRule" id="PRU01363"/>
    </source>
</evidence>
<dbReference type="CDD" id="cd05195">
    <property type="entry name" value="enoyl_red"/>
    <property type="match status" value="1"/>
</dbReference>
<dbReference type="EMBL" id="JAHLJV010000138">
    <property type="protein sequence ID" value="KAK1569366.1"/>
    <property type="molecule type" value="Genomic_DNA"/>
</dbReference>
<dbReference type="InterPro" id="IPR020807">
    <property type="entry name" value="PKS_DH"/>
</dbReference>
<dbReference type="InterPro" id="IPR020843">
    <property type="entry name" value="ER"/>
</dbReference>
<evidence type="ECO:0000259" key="11">
    <source>
        <dbReference type="PROSITE" id="PS52019"/>
    </source>
</evidence>
<dbReference type="SMART" id="SM00825">
    <property type="entry name" value="PKS_KS"/>
    <property type="match status" value="1"/>
</dbReference>
<evidence type="ECO:0000313" key="13">
    <source>
        <dbReference type="Proteomes" id="UP001230504"/>
    </source>
</evidence>
<dbReference type="InterPro" id="IPR032821">
    <property type="entry name" value="PKS_assoc"/>
</dbReference>
<dbReference type="InterPro" id="IPR009081">
    <property type="entry name" value="PP-bd_ACP"/>
</dbReference>
<dbReference type="SMART" id="SM00827">
    <property type="entry name" value="PKS_AT"/>
    <property type="match status" value="1"/>
</dbReference>
<dbReference type="CDD" id="cd00833">
    <property type="entry name" value="PKS"/>
    <property type="match status" value="1"/>
</dbReference>
<dbReference type="GeneID" id="85448589"/>
<evidence type="ECO:0000259" key="10">
    <source>
        <dbReference type="PROSITE" id="PS52004"/>
    </source>
</evidence>
<reference evidence="12" key="1">
    <citation type="submission" date="2021-06" db="EMBL/GenBank/DDBJ databases">
        <title>Comparative genomics, transcriptomics and evolutionary studies reveal genomic signatures of adaptation to plant cell wall in hemibiotrophic fungi.</title>
        <authorList>
            <consortium name="DOE Joint Genome Institute"/>
            <person name="Baroncelli R."/>
            <person name="Diaz J.F."/>
            <person name="Benocci T."/>
            <person name="Peng M."/>
            <person name="Battaglia E."/>
            <person name="Haridas S."/>
            <person name="Andreopoulos W."/>
            <person name="Labutti K."/>
            <person name="Pangilinan J."/>
            <person name="Floch G.L."/>
            <person name="Makela M.R."/>
            <person name="Henrissat B."/>
            <person name="Grigoriev I.V."/>
            <person name="Crouch J.A."/>
            <person name="De Vries R.P."/>
            <person name="Sukno S.A."/>
            <person name="Thon M.R."/>
        </authorList>
    </citation>
    <scope>NUCLEOTIDE SEQUENCE</scope>
    <source>
        <strain evidence="12">CBS 125086</strain>
    </source>
</reference>
<evidence type="ECO:0000256" key="7">
    <source>
        <dbReference type="ARBA" id="ARBA00023315"/>
    </source>
</evidence>
<dbReference type="SUPFAM" id="SSF52151">
    <property type="entry name" value="FabD/lysophospholipase-like"/>
    <property type="match status" value="1"/>
</dbReference>
<dbReference type="Gene3D" id="3.10.129.110">
    <property type="entry name" value="Polyketide synthase dehydratase"/>
    <property type="match status" value="1"/>
</dbReference>
<dbReference type="GO" id="GO:0031177">
    <property type="term" value="F:phosphopantetheine binding"/>
    <property type="evidence" value="ECO:0007669"/>
    <property type="project" value="InterPro"/>
</dbReference>
<dbReference type="InterPro" id="IPR049900">
    <property type="entry name" value="PKS_mFAS_DH"/>
</dbReference>
<feature type="domain" description="PKS/mFAS DH" evidence="11">
    <location>
        <begin position="949"/>
        <end position="1235"/>
    </location>
</feature>
<dbReference type="Gene3D" id="3.40.366.10">
    <property type="entry name" value="Malonyl-Coenzyme A Acyl Carrier Protein, domain 2"/>
    <property type="match status" value="1"/>
</dbReference>
<feature type="domain" description="Carrier" evidence="9">
    <location>
        <begin position="2412"/>
        <end position="2492"/>
    </location>
</feature>
<dbReference type="InterPro" id="IPR014043">
    <property type="entry name" value="Acyl_transferase_dom"/>
</dbReference>
<dbReference type="SUPFAM" id="SSF55048">
    <property type="entry name" value="Probable ACP-binding domain of malonyl-CoA ACP transacylase"/>
    <property type="match status" value="1"/>
</dbReference>
<keyword evidence="3" id="KW-0808">Transferase</keyword>
<accession>A0AAD8PKG3</accession>
<dbReference type="GO" id="GO:0004312">
    <property type="term" value="F:fatty acid synthase activity"/>
    <property type="evidence" value="ECO:0007669"/>
    <property type="project" value="TreeGrafter"/>
</dbReference>
<dbReference type="Pfam" id="PF00698">
    <property type="entry name" value="Acyl_transf_1"/>
    <property type="match status" value="1"/>
</dbReference>
<keyword evidence="7" id="KW-0012">Acyltransferase</keyword>
<dbReference type="SUPFAM" id="SSF53335">
    <property type="entry name" value="S-adenosyl-L-methionine-dependent methyltransferases"/>
    <property type="match status" value="1"/>
</dbReference>
<feature type="domain" description="Ketosynthase family 3 (KS3)" evidence="10">
    <location>
        <begin position="47"/>
        <end position="469"/>
    </location>
</feature>
<dbReference type="Pfam" id="PF23114">
    <property type="entry name" value="NAD-bd_HRPKS_sdrA"/>
    <property type="match status" value="1"/>
</dbReference>
<dbReference type="GO" id="GO:0006633">
    <property type="term" value="P:fatty acid biosynthetic process"/>
    <property type="evidence" value="ECO:0007669"/>
    <property type="project" value="TreeGrafter"/>
</dbReference>
<dbReference type="Gene3D" id="3.40.47.10">
    <property type="match status" value="1"/>
</dbReference>
<dbReference type="SUPFAM" id="SSF50129">
    <property type="entry name" value="GroES-like"/>
    <property type="match status" value="1"/>
</dbReference>
<dbReference type="Pfam" id="PF00550">
    <property type="entry name" value="PP-binding"/>
    <property type="match status" value="1"/>
</dbReference>
<dbReference type="Gene3D" id="3.30.70.3290">
    <property type="match status" value="1"/>
</dbReference>
<dbReference type="PROSITE" id="PS52019">
    <property type="entry name" value="PKS_MFAS_DH"/>
    <property type="match status" value="1"/>
</dbReference>
<dbReference type="InterPro" id="IPR016039">
    <property type="entry name" value="Thiolase-like"/>
</dbReference>
<dbReference type="InterPro" id="IPR029063">
    <property type="entry name" value="SAM-dependent_MTases_sf"/>
</dbReference>
<dbReference type="Pfam" id="PF00109">
    <property type="entry name" value="ketoacyl-synt"/>
    <property type="match status" value="1"/>
</dbReference>
<keyword evidence="4" id="KW-0521">NADP</keyword>
<dbReference type="PROSITE" id="PS50075">
    <property type="entry name" value="CARRIER"/>
    <property type="match status" value="1"/>
</dbReference>
<dbReference type="SMART" id="SM00826">
    <property type="entry name" value="PKS_DH"/>
    <property type="match status" value="1"/>
</dbReference>
<dbReference type="Pfam" id="PF08659">
    <property type="entry name" value="KR"/>
    <property type="match status" value="1"/>
</dbReference>
<dbReference type="InterPro" id="IPR057326">
    <property type="entry name" value="KR_dom"/>
</dbReference>
<dbReference type="InterPro" id="IPR036736">
    <property type="entry name" value="ACP-like_sf"/>
</dbReference>
<dbReference type="SUPFAM" id="SSF53901">
    <property type="entry name" value="Thiolase-like"/>
    <property type="match status" value="1"/>
</dbReference>
<dbReference type="SMART" id="SM00829">
    <property type="entry name" value="PKS_ER"/>
    <property type="match status" value="1"/>
</dbReference>
<gene>
    <name evidence="12" type="ORF">LY79DRAFT_674716</name>
</gene>
<protein>
    <submittedName>
        <fullName evidence="12">KR domain-containing protein</fullName>
    </submittedName>
</protein>
<dbReference type="InterPro" id="IPR049552">
    <property type="entry name" value="PKS_DH_N"/>
</dbReference>
<dbReference type="InterPro" id="IPR020806">
    <property type="entry name" value="PKS_PP-bd"/>
</dbReference>
<proteinExistence type="predicted"/>
<dbReference type="PANTHER" id="PTHR43775">
    <property type="entry name" value="FATTY ACID SYNTHASE"/>
    <property type="match status" value="1"/>
</dbReference>
<keyword evidence="13" id="KW-1185">Reference proteome</keyword>
<dbReference type="InterPro" id="IPR016036">
    <property type="entry name" value="Malonyl_transacylase_ACP-bd"/>
</dbReference>
<evidence type="ECO:0000256" key="2">
    <source>
        <dbReference type="ARBA" id="ARBA00022553"/>
    </source>
</evidence>
<dbReference type="GO" id="GO:1901336">
    <property type="term" value="P:lactone biosynthetic process"/>
    <property type="evidence" value="ECO:0007669"/>
    <property type="project" value="UniProtKB-ARBA"/>
</dbReference>
<comment type="caution">
    <text evidence="12">The sequence shown here is derived from an EMBL/GenBank/DDBJ whole genome shotgun (WGS) entry which is preliminary data.</text>
</comment>
<dbReference type="InterPro" id="IPR020841">
    <property type="entry name" value="PKS_Beta-ketoAc_synthase_dom"/>
</dbReference>
<dbReference type="SMART" id="SM00822">
    <property type="entry name" value="PKS_KR"/>
    <property type="match status" value="1"/>
</dbReference>
<dbReference type="Proteomes" id="UP001230504">
    <property type="component" value="Unassembled WGS sequence"/>
</dbReference>
<dbReference type="InterPro" id="IPR042104">
    <property type="entry name" value="PKS_dehydratase_sf"/>
</dbReference>
<dbReference type="PANTHER" id="PTHR43775:SF28">
    <property type="entry name" value="SYNTHASE, PUTATIVE-RELATED"/>
    <property type="match status" value="1"/>
</dbReference>
<name>A0AAD8PKG3_9PEZI</name>
<dbReference type="InterPro" id="IPR013968">
    <property type="entry name" value="PKS_KR"/>
</dbReference>
<dbReference type="GO" id="GO:0016491">
    <property type="term" value="F:oxidoreductase activity"/>
    <property type="evidence" value="ECO:0007669"/>
    <property type="project" value="UniProtKB-KW"/>
</dbReference>
<dbReference type="InterPro" id="IPR049551">
    <property type="entry name" value="PKS_DH_C"/>
</dbReference>
<feature type="active site" description="Proton donor; for dehydratase activity" evidence="8">
    <location>
        <position position="1151"/>
    </location>
</feature>
<evidence type="ECO:0000256" key="4">
    <source>
        <dbReference type="ARBA" id="ARBA00022857"/>
    </source>
</evidence>
<dbReference type="Pfam" id="PF02801">
    <property type="entry name" value="Ketoacyl-synt_C"/>
    <property type="match status" value="1"/>
</dbReference>
<dbReference type="InterPro" id="IPR013217">
    <property type="entry name" value="Methyltransf_12"/>
</dbReference>
<dbReference type="FunFam" id="3.40.50.720:FF:000209">
    <property type="entry name" value="Polyketide synthase Pks12"/>
    <property type="match status" value="1"/>
</dbReference>
<feature type="region of interest" description="N-terminal hotdog fold" evidence="8">
    <location>
        <begin position="949"/>
        <end position="1080"/>
    </location>
</feature>
<dbReference type="InterPro" id="IPR056501">
    <property type="entry name" value="NAD-bd_HRPKS_sdrA"/>
</dbReference>
<dbReference type="Pfam" id="PF21089">
    <property type="entry name" value="PKS_DH_N"/>
    <property type="match status" value="1"/>
</dbReference>
<evidence type="ECO:0000313" key="12">
    <source>
        <dbReference type="EMBL" id="KAK1569366.1"/>
    </source>
</evidence>
<dbReference type="InterPro" id="IPR050091">
    <property type="entry name" value="PKS_NRPS_Biosynth_Enz"/>
</dbReference>
<dbReference type="Gene3D" id="1.10.1200.10">
    <property type="entry name" value="ACP-like"/>
    <property type="match status" value="1"/>
</dbReference>
<evidence type="ECO:0000256" key="5">
    <source>
        <dbReference type="ARBA" id="ARBA00023002"/>
    </source>
</evidence>